<feature type="transmembrane region" description="Helical" evidence="2">
    <location>
        <begin position="87"/>
        <end position="109"/>
    </location>
</feature>
<keyword evidence="5" id="KW-1185">Reference proteome</keyword>
<evidence type="ECO:0000256" key="2">
    <source>
        <dbReference type="SAM" id="Phobius"/>
    </source>
</evidence>
<feature type="domain" description="EF-hand" evidence="3">
    <location>
        <begin position="42"/>
        <end position="77"/>
    </location>
</feature>
<evidence type="ECO:0000256" key="1">
    <source>
        <dbReference type="ARBA" id="ARBA00022837"/>
    </source>
</evidence>
<dbReference type="InterPro" id="IPR011992">
    <property type="entry name" value="EF-hand-dom_pair"/>
</dbReference>
<evidence type="ECO:0000313" key="4">
    <source>
        <dbReference type="EMBL" id="KAK3237858.1"/>
    </source>
</evidence>
<keyword evidence="2" id="KW-1133">Transmembrane helix</keyword>
<sequence length="298" mass="31693">MSPTVVEAFANSSIDARKTIHPGSTGHLRIAELTAGLNPADPGQAQVIDALKSFDTDGDGTMSVEELIKVGERRVYNEKKIKNLRKIVVAVVIGCLVFSGVMLGLMVAANEASKDDKPDDDGTLKTISGEYVSTTETQSEVYLKELASVDPKELVNMRHVYLQTEGGVWRLYSVTGYDWYSTSHIEVFTMRGDIIRIMNEEVVIITPTGQAVKVNSRRRSLLADADTVTVAGGGIGANTGTNAAPSTTNQGSGDLCALAADCLARGYTNGVTCTAGICIGGRSKTMDSDSDTDSDTDK</sequence>
<dbReference type="PROSITE" id="PS00018">
    <property type="entry name" value="EF_HAND_1"/>
    <property type="match status" value="1"/>
</dbReference>
<accession>A0AAE0BL05</accession>
<reference evidence="4 5" key="1">
    <citation type="journal article" date="2015" name="Genome Biol. Evol.">
        <title>Comparative Genomics of a Bacterivorous Green Alga Reveals Evolutionary Causalities and Consequences of Phago-Mixotrophic Mode of Nutrition.</title>
        <authorList>
            <person name="Burns J.A."/>
            <person name="Paasch A."/>
            <person name="Narechania A."/>
            <person name="Kim E."/>
        </authorList>
    </citation>
    <scope>NUCLEOTIDE SEQUENCE [LARGE SCALE GENOMIC DNA]</scope>
    <source>
        <strain evidence="4 5">PLY_AMNH</strain>
    </source>
</reference>
<dbReference type="EMBL" id="LGRX02034419">
    <property type="protein sequence ID" value="KAK3237858.1"/>
    <property type="molecule type" value="Genomic_DNA"/>
</dbReference>
<keyword evidence="2" id="KW-0472">Membrane</keyword>
<name>A0AAE0BL05_9CHLO</name>
<dbReference type="SUPFAM" id="SSF47473">
    <property type="entry name" value="EF-hand"/>
    <property type="match status" value="1"/>
</dbReference>
<evidence type="ECO:0000259" key="3">
    <source>
        <dbReference type="PROSITE" id="PS50222"/>
    </source>
</evidence>
<gene>
    <name evidence="4" type="ORF">CYMTET_52096</name>
</gene>
<dbReference type="PROSITE" id="PS50222">
    <property type="entry name" value="EF_HAND_2"/>
    <property type="match status" value="1"/>
</dbReference>
<keyword evidence="2" id="KW-0812">Transmembrane</keyword>
<dbReference type="GO" id="GO:0005509">
    <property type="term" value="F:calcium ion binding"/>
    <property type="evidence" value="ECO:0007669"/>
    <property type="project" value="InterPro"/>
</dbReference>
<protein>
    <recommendedName>
        <fullName evidence="3">EF-hand domain-containing protein</fullName>
    </recommendedName>
</protein>
<dbReference type="Proteomes" id="UP001190700">
    <property type="component" value="Unassembled WGS sequence"/>
</dbReference>
<dbReference type="InterPro" id="IPR018247">
    <property type="entry name" value="EF_Hand_1_Ca_BS"/>
</dbReference>
<organism evidence="4 5">
    <name type="scientific">Cymbomonas tetramitiformis</name>
    <dbReference type="NCBI Taxonomy" id="36881"/>
    <lineage>
        <taxon>Eukaryota</taxon>
        <taxon>Viridiplantae</taxon>
        <taxon>Chlorophyta</taxon>
        <taxon>Pyramimonadophyceae</taxon>
        <taxon>Pyramimonadales</taxon>
        <taxon>Pyramimonadaceae</taxon>
        <taxon>Cymbomonas</taxon>
    </lineage>
</organism>
<proteinExistence type="predicted"/>
<dbReference type="InterPro" id="IPR002048">
    <property type="entry name" value="EF_hand_dom"/>
</dbReference>
<comment type="caution">
    <text evidence="4">The sequence shown here is derived from an EMBL/GenBank/DDBJ whole genome shotgun (WGS) entry which is preliminary data.</text>
</comment>
<dbReference type="AlphaFoldDB" id="A0AAE0BL05"/>
<evidence type="ECO:0000313" key="5">
    <source>
        <dbReference type="Proteomes" id="UP001190700"/>
    </source>
</evidence>
<keyword evidence="1" id="KW-0106">Calcium</keyword>